<evidence type="ECO:0000313" key="2">
    <source>
        <dbReference type="EMBL" id="CEM60767.1"/>
    </source>
</evidence>
<proteinExistence type="predicted"/>
<evidence type="ECO:0000256" key="1">
    <source>
        <dbReference type="SAM" id="MobiDB-lite"/>
    </source>
</evidence>
<sequence length="494" mass="58357">MLTEIDKQILKEEYPQLSLTDDFDIERYFELRKQGKEQEALKIYNSRLVIKYPDESTRVKLMSYYRQKDPRFEKLLGKILVQLVKKITKEIKKIIDFFSGTVTPLDIQQVYTVIQVCEKIVSAIAPDRLESINFVRKYARYASLLQYREKEMQKASDIIRMYVTDTISSVREFKEEEDNRRKQSKLQAERQKYMPKMLDFSKITFTKAQEASILIPKTIVAVEDKVLAYTMKYWHKFNDGAFENMILLYSRKYKTDHYNIFQSVKIGRLRGWRDEEILQSVLSNVVSGYYYSISGDLYLQRNWQRLKSTLVPEKQKKLSAPEQRQALPTPKEPKISQAKKKPVARKNTAPKRQKALTKQKEKKQEGRLPTQEAQKLQTPVFVGSPLVKDKTGSIADLVRQTTGKTYEIYKELFFKDIRVSIRKILNRSAIQKISLFGTEQNIAENHIYHFLEVQYDNPYQNWQASTEYKEVLAQGFKVDSLEQIIKDWARRKKY</sequence>
<reference evidence="4" key="2">
    <citation type="submission" date="2015-01" db="EMBL/GenBank/DDBJ databases">
        <authorList>
            <person name="Manzoor Shahid"/>
            <person name="Zubair Saima"/>
        </authorList>
    </citation>
    <scope>NUCLEOTIDE SEQUENCE [LARGE SCALE GENOMIC DNA]</scope>
    <source>
        <strain evidence="4">V1</strain>
    </source>
</reference>
<protein>
    <submittedName>
        <fullName evidence="2">Uncharacterized protein</fullName>
    </submittedName>
</protein>
<accession>A0A0B7GTB5</accession>
<reference evidence="3 5" key="3">
    <citation type="submission" date="2019-08" db="EMBL/GenBank/DDBJ databases">
        <authorList>
            <person name="Kuhnert P."/>
        </authorList>
    </citation>
    <scope>NUCLEOTIDE SEQUENCE [LARGE SCALE GENOMIC DNA]</scope>
    <source>
        <strain evidence="3 5">B36.5</strain>
    </source>
</reference>
<evidence type="ECO:0000313" key="3">
    <source>
        <dbReference type="EMBL" id="QEJ97465.1"/>
    </source>
</evidence>
<dbReference type="RefSeq" id="WP_024752237.1">
    <property type="nucleotide sequence ID" value="NZ_CDNC01000002.1"/>
</dbReference>
<dbReference type="Proteomes" id="UP000323594">
    <property type="component" value="Chromosome"/>
</dbReference>
<dbReference type="Proteomes" id="UP000042527">
    <property type="component" value="Unassembled WGS sequence"/>
</dbReference>
<evidence type="ECO:0000313" key="4">
    <source>
        <dbReference type="Proteomes" id="UP000042527"/>
    </source>
</evidence>
<name>A0A0B7GTB5_TREPH</name>
<dbReference type="GeneID" id="57752411"/>
<dbReference type="EMBL" id="CP042817">
    <property type="protein sequence ID" value="QEJ97465.1"/>
    <property type="molecule type" value="Genomic_DNA"/>
</dbReference>
<dbReference type="EMBL" id="CDNC01000002">
    <property type="protein sequence ID" value="CEM60767.1"/>
    <property type="molecule type" value="Genomic_DNA"/>
</dbReference>
<organism evidence="2 4">
    <name type="scientific">Treponema phagedenis</name>
    <dbReference type="NCBI Taxonomy" id="162"/>
    <lineage>
        <taxon>Bacteria</taxon>
        <taxon>Pseudomonadati</taxon>
        <taxon>Spirochaetota</taxon>
        <taxon>Spirochaetia</taxon>
        <taxon>Spirochaetales</taxon>
        <taxon>Treponemataceae</taxon>
        <taxon>Treponema</taxon>
    </lineage>
</organism>
<gene>
    <name evidence="3" type="ORF">FUT82_05265</name>
    <name evidence="2" type="ORF">TPHV1_100087</name>
</gene>
<keyword evidence="4" id="KW-1185">Reference proteome</keyword>
<dbReference type="AlphaFoldDB" id="A0A0B7GTB5"/>
<reference evidence="2" key="1">
    <citation type="submission" date="2015-01" db="EMBL/GenBank/DDBJ databases">
        <authorList>
            <person name="Xiang T."/>
            <person name="Song Y."/>
            <person name="Huang L."/>
            <person name="Wang B."/>
            <person name="Wu P."/>
        </authorList>
    </citation>
    <scope>NUCLEOTIDE SEQUENCE [LARGE SCALE GENOMIC DNA]</scope>
    <source>
        <strain evidence="2">V1</strain>
    </source>
</reference>
<evidence type="ECO:0000313" key="5">
    <source>
        <dbReference type="Proteomes" id="UP000323594"/>
    </source>
</evidence>
<feature type="compositionally biased region" description="Basic residues" evidence="1">
    <location>
        <begin position="337"/>
        <end position="357"/>
    </location>
</feature>
<feature type="region of interest" description="Disordered" evidence="1">
    <location>
        <begin position="314"/>
        <end position="370"/>
    </location>
</feature>
<dbReference type="OrthoDB" id="358189at2"/>